<feature type="compositionally biased region" description="Basic and acidic residues" evidence="3">
    <location>
        <begin position="318"/>
        <end position="336"/>
    </location>
</feature>
<feature type="compositionally biased region" description="Basic and acidic residues" evidence="3">
    <location>
        <begin position="351"/>
        <end position="373"/>
    </location>
</feature>
<evidence type="ECO:0000256" key="1">
    <source>
        <dbReference type="ARBA" id="ARBA00004496"/>
    </source>
</evidence>
<protein>
    <recommendedName>
        <fullName evidence="6">Eukaryotic translation initiation factor 4E nuclear import factor 1</fullName>
    </recommendedName>
</protein>
<feature type="compositionally biased region" description="Polar residues" evidence="3">
    <location>
        <begin position="1"/>
        <end position="11"/>
    </location>
</feature>
<accession>A0A553NZ84</accession>
<dbReference type="GO" id="GO:0036464">
    <property type="term" value="C:cytoplasmic ribonucleoprotein granule"/>
    <property type="evidence" value="ECO:0007669"/>
    <property type="project" value="UniProtKB-ARBA"/>
</dbReference>
<feature type="compositionally biased region" description="Low complexity" evidence="3">
    <location>
        <begin position="888"/>
        <end position="899"/>
    </location>
</feature>
<feature type="compositionally biased region" description="Basic and acidic residues" evidence="3">
    <location>
        <begin position="690"/>
        <end position="717"/>
    </location>
</feature>
<feature type="compositionally biased region" description="Basic and acidic residues" evidence="3">
    <location>
        <begin position="1005"/>
        <end position="1014"/>
    </location>
</feature>
<feature type="region of interest" description="Disordered" evidence="3">
    <location>
        <begin position="209"/>
        <end position="247"/>
    </location>
</feature>
<dbReference type="PANTHER" id="PTHR12269:SF1">
    <property type="entry name" value="EUKARYOTIC TRANSLATION INITIATION FACTOR 4E TRANSPORTER"/>
    <property type="match status" value="1"/>
</dbReference>
<reference evidence="4 5" key="1">
    <citation type="journal article" date="2018" name="Nat. Ecol. Evol.">
        <title>Genomic signatures of mitonuclear coevolution across populations of Tigriopus californicus.</title>
        <authorList>
            <person name="Barreto F.S."/>
            <person name="Watson E.T."/>
            <person name="Lima T.G."/>
            <person name="Willett C.S."/>
            <person name="Edmands S."/>
            <person name="Li W."/>
            <person name="Burton R.S."/>
        </authorList>
    </citation>
    <scope>NUCLEOTIDE SEQUENCE [LARGE SCALE GENOMIC DNA]</scope>
    <source>
        <strain evidence="4 5">San Diego</strain>
    </source>
</reference>
<feature type="compositionally biased region" description="Polar residues" evidence="3">
    <location>
        <begin position="1046"/>
        <end position="1056"/>
    </location>
</feature>
<feature type="region of interest" description="Disordered" evidence="3">
    <location>
        <begin position="886"/>
        <end position="926"/>
    </location>
</feature>
<feature type="region of interest" description="Disordered" evidence="3">
    <location>
        <begin position="664"/>
        <end position="720"/>
    </location>
</feature>
<feature type="non-terminal residue" evidence="4">
    <location>
        <position position="1"/>
    </location>
</feature>
<evidence type="ECO:0008006" key="6">
    <source>
        <dbReference type="Google" id="ProtNLM"/>
    </source>
</evidence>
<feature type="compositionally biased region" description="Polar residues" evidence="3">
    <location>
        <begin position="278"/>
        <end position="307"/>
    </location>
</feature>
<feature type="region of interest" description="Disordered" evidence="3">
    <location>
        <begin position="1005"/>
        <end position="1029"/>
    </location>
</feature>
<feature type="region of interest" description="Disordered" evidence="3">
    <location>
        <begin position="1129"/>
        <end position="1153"/>
    </location>
</feature>
<feature type="compositionally biased region" description="Low complexity" evidence="3">
    <location>
        <begin position="911"/>
        <end position="922"/>
    </location>
</feature>
<evidence type="ECO:0000256" key="3">
    <source>
        <dbReference type="SAM" id="MobiDB-lite"/>
    </source>
</evidence>
<evidence type="ECO:0000313" key="5">
    <source>
        <dbReference type="Proteomes" id="UP000318571"/>
    </source>
</evidence>
<evidence type="ECO:0000256" key="2">
    <source>
        <dbReference type="ARBA" id="ARBA00022490"/>
    </source>
</evidence>
<feature type="region of interest" description="Disordered" evidence="3">
    <location>
        <begin position="536"/>
        <end position="643"/>
    </location>
</feature>
<dbReference type="GO" id="GO:0003729">
    <property type="term" value="F:mRNA binding"/>
    <property type="evidence" value="ECO:0007669"/>
    <property type="project" value="TreeGrafter"/>
</dbReference>
<dbReference type="AlphaFoldDB" id="A0A553NZ84"/>
<proteinExistence type="predicted"/>
<organism evidence="4 5">
    <name type="scientific">Tigriopus californicus</name>
    <name type="common">Marine copepod</name>
    <dbReference type="NCBI Taxonomy" id="6832"/>
    <lineage>
        <taxon>Eukaryota</taxon>
        <taxon>Metazoa</taxon>
        <taxon>Ecdysozoa</taxon>
        <taxon>Arthropoda</taxon>
        <taxon>Crustacea</taxon>
        <taxon>Multicrustacea</taxon>
        <taxon>Hexanauplia</taxon>
        <taxon>Copepoda</taxon>
        <taxon>Harpacticoida</taxon>
        <taxon>Harpacticidae</taxon>
        <taxon>Tigriopus</taxon>
    </lineage>
</organism>
<feature type="compositionally biased region" description="Polar residues" evidence="3">
    <location>
        <begin position="472"/>
        <end position="499"/>
    </location>
</feature>
<feature type="compositionally biased region" description="Polar residues" evidence="3">
    <location>
        <begin position="966"/>
        <end position="978"/>
    </location>
</feature>
<feature type="region of interest" description="Disordered" evidence="3">
    <location>
        <begin position="1037"/>
        <end position="1056"/>
    </location>
</feature>
<sequence length="1193" mass="131487">KRKSNSSQNKNTTATPTPIQSTTRLGARADSVPAVGPVIDPYSSRVHRYPLLTASQPPADWGRALDLLVGIGRSDQAFVVEDEPVLRIMDDPAIVSVSAEAPHRPETSGESEPVAGHCSLASFLSQAGESLTESGALSTAPAGMTMTAELEATEAKEAAADTSLVVNLITYSADTLKSYRQTGPSTRWPDYLETEFKNERGVWDPNRWHKGWQIGPTPPLSLRPQGGRGMSENEDGRSVSSLSGDLKFRRDPKDRLRIGELDGLKLSPQRRSFFSGCQVAQPSTKDSQDEGNSSEISLRPDPSSNRRLGSGRFSGRQEAVERLVDGHRRLDDRHGGYYDPDDAPPRPRRVIVLDRDRSRERLSDRNDRGDRNYRWNNYERYGDNGPPGSKHHQPRSFNQAPINLRNLKNERPERRGGSRFPRREESEPEWMSAQVEQGELMELRGFDDSPEKERPPRSENAPLKMPNKPRSSHSTSANNNNNDELPTQTHPANGTQEPPSQAAPPKPADTDIGFNLDDILQCDFIGTDQISQILSENPASAPLRGASKQPETARDSNSKGSRFSQFFKRPEQPEPAPRGADIKPPPPREEPSQSNVASDLQDDSRRSSIQDELAMNGRGRLHRFGEPNFHPPGPNIRIPSPTDAQSACYFAPISPAAKTVNREDRAADLPVEEKPSNNLLMDLLKGNGKGTKENPGDDQTRHSDLSKSRDSSARGEAGEDMSAFKKFIMSNSMEGTSDNPHMMPPFPHGQFPGMRGPPLMAHVPNVIRPSSVPNNAPTEQEILAGLSSAGNGGVVGPRPPIMRFPNVPPRLPLTPDLLHLIHSHPSNPTLLETREAKSLQFALAHGHAKPMQLVSEFAHREFDPHQREVLVAVLKLLQSQGRLPVSMHQLHQQQQQQGHPLPAGGNPHVMTRPQPTSPRSSPHFPDNVNLALLQQQQPPHGQQRLSPAMMMQLAAAQQAGRKPASLSVSPQPAGQQRIPSPQEISLHTQNIMQHALIKRKLEEQREKYRQRQEGDPPQSVHAGQHMHQAAARIVASEGMRHRSNSDAKQNSSPLTFTPTVVMKKFVSDRRDSDPRPQIPELKISQSGEISENKNKHEAQPGLMTMPGQSRPPPQPHLTLNNFMSALQSGAVNRESRSSHHGARSGVTGPPGADLSRFFSHDVLSRAGPPMPPVPIQEAMTLEEIERQASSMRT</sequence>
<feature type="compositionally biased region" description="Basic and acidic residues" evidence="3">
    <location>
        <begin position="407"/>
        <end position="425"/>
    </location>
</feature>
<feature type="region of interest" description="Disordered" evidence="3">
    <location>
        <begin position="1"/>
        <end position="34"/>
    </location>
</feature>
<feature type="region of interest" description="Disordered" evidence="3">
    <location>
        <begin position="275"/>
        <end position="514"/>
    </location>
</feature>
<comment type="subcellular location">
    <subcellularLocation>
        <location evidence="1">Cytoplasm</location>
    </subcellularLocation>
</comment>
<feature type="compositionally biased region" description="Basic and acidic residues" evidence="3">
    <location>
        <begin position="441"/>
        <end position="457"/>
    </location>
</feature>
<keyword evidence="5" id="KW-1185">Reference proteome</keyword>
<feature type="compositionally biased region" description="Low complexity" evidence="3">
    <location>
        <begin position="12"/>
        <end position="23"/>
    </location>
</feature>
<keyword evidence="2" id="KW-0963">Cytoplasm</keyword>
<dbReference type="InterPro" id="IPR018862">
    <property type="entry name" value="eIF4E-T"/>
</dbReference>
<comment type="caution">
    <text evidence="4">The sequence shown here is derived from an EMBL/GenBank/DDBJ whole genome shotgun (WGS) entry which is preliminary data.</text>
</comment>
<dbReference type="STRING" id="6832.A0A553NZ84"/>
<name>A0A553NZ84_TIGCA</name>
<dbReference type="GO" id="GO:0017148">
    <property type="term" value="P:negative regulation of translation"/>
    <property type="evidence" value="ECO:0007669"/>
    <property type="project" value="TreeGrafter"/>
</dbReference>
<dbReference type="GO" id="GO:0005634">
    <property type="term" value="C:nucleus"/>
    <property type="evidence" value="ECO:0007669"/>
    <property type="project" value="TreeGrafter"/>
</dbReference>
<dbReference type="OMA" id="WITRGSW"/>
<evidence type="ECO:0000313" key="4">
    <source>
        <dbReference type="EMBL" id="TRY70753.1"/>
    </source>
</evidence>
<feature type="compositionally biased region" description="Basic and acidic residues" evidence="3">
    <location>
        <begin position="664"/>
        <end position="675"/>
    </location>
</feature>
<feature type="region of interest" description="Disordered" evidence="3">
    <location>
        <begin position="1067"/>
        <end position="1113"/>
    </location>
</feature>
<dbReference type="Proteomes" id="UP000318571">
    <property type="component" value="Chromosome 9"/>
</dbReference>
<dbReference type="EMBL" id="VCGU01000009">
    <property type="protein sequence ID" value="TRY70753.1"/>
    <property type="molecule type" value="Genomic_DNA"/>
</dbReference>
<feature type="region of interest" description="Disordered" evidence="3">
    <location>
        <begin position="953"/>
        <end position="978"/>
    </location>
</feature>
<dbReference type="PANTHER" id="PTHR12269">
    <property type="entry name" value="EUKARYOTIC TRANSLATION INITIATION FACTOR 4E TRANSPORTER"/>
    <property type="match status" value="1"/>
</dbReference>
<dbReference type="Pfam" id="PF10477">
    <property type="entry name" value="EIF4E-T"/>
    <property type="match status" value="1"/>
</dbReference>
<gene>
    <name evidence="4" type="ORF">TCAL_07343</name>
</gene>